<keyword evidence="3 5" id="KW-0949">S-adenosyl-L-methionine</keyword>
<reference evidence="8 9" key="1">
    <citation type="submission" date="2015-09" db="EMBL/GenBank/DDBJ databases">
        <authorList>
            <consortium name="Pathogen Informatics"/>
        </authorList>
    </citation>
    <scope>NUCLEOTIDE SEQUENCE [LARGE SCALE GENOMIC DNA]</scope>
    <source>
        <strain evidence="8 9">2789STDY5834865</strain>
    </source>
</reference>
<keyword evidence="1 5" id="KW-0489">Methyltransferase</keyword>
<accession>A0A174MBN1</accession>
<proteinExistence type="inferred from homology"/>
<gene>
    <name evidence="8" type="primary">banIM</name>
    <name evidence="8" type="ORF">ERS852480_03065</name>
</gene>
<evidence type="ECO:0000256" key="3">
    <source>
        <dbReference type="ARBA" id="ARBA00022691"/>
    </source>
</evidence>
<dbReference type="Proteomes" id="UP000095512">
    <property type="component" value="Unassembled WGS sequence"/>
</dbReference>
<dbReference type="NCBIfam" id="TIGR00675">
    <property type="entry name" value="dcm"/>
    <property type="match status" value="1"/>
</dbReference>
<dbReference type="Gene3D" id="3.40.50.150">
    <property type="entry name" value="Vaccinia Virus protein VP39"/>
    <property type="match status" value="1"/>
</dbReference>
<evidence type="ECO:0000313" key="8">
    <source>
        <dbReference type="EMBL" id="CUP31129.1"/>
    </source>
</evidence>
<dbReference type="PROSITE" id="PS51679">
    <property type="entry name" value="SAM_MT_C5"/>
    <property type="match status" value="1"/>
</dbReference>
<sequence>MKEITLGTLFDGIGGFPYAALFYGIRPVWASEVLPTAISVTKRHIPEMIHVGDITKLDGRKLPPVDIITFGSPCQGLSISGRRLGLADERSGLFSEAIRIIREMQEVTHGQYPQIAIWENVPGALSSAGGCDFAAVLQAFTETPVPMPYSGRWANAGMVRSRGIDLAWCVYDAQYFGTAQRRRRVFLVADFRGKCAGQILFVPKSLRGYFESGGTPRQALTSFAASSAGGTVPQDRYLSDTEVYCIVGNIIGRQPHNGGNGSGYQSDISYTLTGADRHAVVAPLVILNDQGGASMSVERSNISPTLRSQTHGNLPIIAAMSQSPPAMVSAGFRYKAGSAAGSIGYQEELAPTLMAYQPCGALVAQPERKYIVRRLTPMECERLQGFPDGWTAYDFEHGIISDSKRYEMLGNSVAVPCVAYIMQGIYQVLSERSV</sequence>
<dbReference type="RefSeq" id="WP_057572174.1">
    <property type="nucleotide sequence ID" value="NZ_CZAB01000029.1"/>
</dbReference>
<dbReference type="PANTHER" id="PTHR46098">
    <property type="entry name" value="TRNA (CYTOSINE(38)-C(5))-METHYLTRANSFERASE"/>
    <property type="match status" value="1"/>
</dbReference>
<dbReference type="InterPro" id="IPR029063">
    <property type="entry name" value="SAM-dependent_MTases_sf"/>
</dbReference>
<name>A0A174MBN1_9FIRM</name>
<keyword evidence="2 5" id="KW-0808">Transferase</keyword>
<evidence type="ECO:0000256" key="6">
    <source>
        <dbReference type="RuleBase" id="RU000416"/>
    </source>
</evidence>
<dbReference type="Pfam" id="PF00145">
    <property type="entry name" value="DNA_methylase"/>
    <property type="match status" value="1"/>
</dbReference>
<dbReference type="PANTHER" id="PTHR46098:SF1">
    <property type="entry name" value="TRNA (CYTOSINE(38)-C(5))-METHYLTRANSFERASE"/>
    <property type="match status" value="1"/>
</dbReference>
<dbReference type="AlphaFoldDB" id="A0A174MBN1"/>
<dbReference type="InterPro" id="IPR050750">
    <property type="entry name" value="C5-MTase"/>
</dbReference>
<dbReference type="InterPro" id="IPR001525">
    <property type="entry name" value="C5_MeTfrase"/>
</dbReference>
<dbReference type="SUPFAM" id="SSF53335">
    <property type="entry name" value="S-adenosyl-L-methionine-dependent methyltransferases"/>
    <property type="match status" value="1"/>
</dbReference>
<comment type="catalytic activity">
    <reaction evidence="7">
        <text>a 2'-deoxycytidine in DNA + S-adenosyl-L-methionine = a 5-methyl-2'-deoxycytidine in DNA + S-adenosyl-L-homocysteine + H(+)</text>
        <dbReference type="Rhea" id="RHEA:13681"/>
        <dbReference type="Rhea" id="RHEA-COMP:11369"/>
        <dbReference type="Rhea" id="RHEA-COMP:11370"/>
        <dbReference type="ChEBI" id="CHEBI:15378"/>
        <dbReference type="ChEBI" id="CHEBI:57856"/>
        <dbReference type="ChEBI" id="CHEBI:59789"/>
        <dbReference type="ChEBI" id="CHEBI:85452"/>
        <dbReference type="ChEBI" id="CHEBI:85454"/>
        <dbReference type="EC" id="2.1.1.37"/>
    </reaction>
</comment>
<dbReference type="EC" id="2.1.1.37" evidence="7"/>
<evidence type="ECO:0000256" key="4">
    <source>
        <dbReference type="ARBA" id="ARBA00022747"/>
    </source>
</evidence>
<dbReference type="PRINTS" id="PR00105">
    <property type="entry name" value="C5METTRFRASE"/>
</dbReference>
<protein>
    <recommendedName>
        <fullName evidence="7">Cytosine-specific methyltransferase</fullName>
        <ecNumber evidence="7">2.1.1.37</ecNumber>
    </recommendedName>
</protein>
<evidence type="ECO:0000256" key="7">
    <source>
        <dbReference type="RuleBase" id="RU000417"/>
    </source>
</evidence>
<dbReference type="GO" id="GO:0003886">
    <property type="term" value="F:DNA (cytosine-5-)-methyltransferase activity"/>
    <property type="evidence" value="ECO:0007669"/>
    <property type="project" value="UniProtKB-EC"/>
</dbReference>
<dbReference type="GO" id="GO:0032259">
    <property type="term" value="P:methylation"/>
    <property type="evidence" value="ECO:0007669"/>
    <property type="project" value="UniProtKB-KW"/>
</dbReference>
<evidence type="ECO:0000256" key="2">
    <source>
        <dbReference type="ARBA" id="ARBA00022679"/>
    </source>
</evidence>
<evidence type="ECO:0000313" key="9">
    <source>
        <dbReference type="Proteomes" id="UP000095512"/>
    </source>
</evidence>
<dbReference type="InterPro" id="IPR018117">
    <property type="entry name" value="C5_DNA_meth_AS"/>
</dbReference>
<evidence type="ECO:0000256" key="1">
    <source>
        <dbReference type="ARBA" id="ARBA00022603"/>
    </source>
</evidence>
<keyword evidence="4" id="KW-0680">Restriction system</keyword>
<dbReference type="Gene3D" id="3.90.120.10">
    <property type="entry name" value="DNA Methylase, subunit A, domain 2"/>
    <property type="match status" value="1"/>
</dbReference>
<feature type="active site" evidence="5">
    <location>
        <position position="74"/>
    </location>
</feature>
<organism evidence="8 9">
    <name type="scientific">Enterocloster clostridioformis</name>
    <dbReference type="NCBI Taxonomy" id="1531"/>
    <lineage>
        <taxon>Bacteria</taxon>
        <taxon>Bacillati</taxon>
        <taxon>Bacillota</taxon>
        <taxon>Clostridia</taxon>
        <taxon>Lachnospirales</taxon>
        <taxon>Lachnospiraceae</taxon>
        <taxon>Enterocloster</taxon>
    </lineage>
</organism>
<dbReference type="EMBL" id="CZAB01000029">
    <property type="protein sequence ID" value="CUP31129.1"/>
    <property type="molecule type" value="Genomic_DNA"/>
</dbReference>
<evidence type="ECO:0000256" key="5">
    <source>
        <dbReference type="PROSITE-ProRule" id="PRU01016"/>
    </source>
</evidence>
<comment type="similarity">
    <text evidence="5 6">Belongs to the class I-like SAM-binding methyltransferase superfamily. C5-methyltransferase family.</text>
</comment>
<dbReference type="GO" id="GO:0009307">
    <property type="term" value="P:DNA restriction-modification system"/>
    <property type="evidence" value="ECO:0007669"/>
    <property type="project" value="UniProtKB-KW"/>
</dbReference>
<dbReference type="PROSITE" id="PS00094">
    <property type="entry name" value="C5_MTASE_1"/>
    <property type="match status" value="1"/>
</dbReference>